<protein>
    <submittedName>
        <fullName evidence="2">Pimeloyl-ACP methyl ester carboxylesterase</fullName>
    </submittedName>
</protein>
<dbReference type="Proteomes" id="UP000294257">
    <property type="component" value="Unassembled WGS sequence"/>
</dbReference>
<dbReference type="InterPro" id="IPR000073">
    <property type="entry name" value="AB_hydrolase_1"/>
</dbReference>
<organism evidence="2 3">
    <name type="scientific">Herbihabitans rhizosphaerae</name>
    <dbReference type="NCBI Taxonomy" id="1872711"/>
    <lineage>
        <taxon>Bacteria</taxon>
        <taxon>Bacillati</taxon>
        <taxon>Actinomycetota</taxon>
        <taxon>Actinomycetes</taxon>
        <taxon>Pseudonocardiales</taxon>
        <taxon>Pseudonocardiaceae</taxon>
        <taxon>Herbihabitans</taxon>
    </lineage>
</organism>
<dbReference type="RefSeq" id="WP_130343418.1">
    <property type="nucleotide sequence ID" value="NZ_SGWQ01000002.1"/>
</dbReference>
<dbReference type="Pfam" id="PF12697">
    <property type="entry name" value="Abhydrolase_6"/>
    <property type="match status" value="1"/>
</dbReference>
<dbReference type="Gene3D" id="3.40.50.1820">
    <property type="entry name" value="alpha/beta hydrolase"/>
    <property type="match status" value="1"/>
</dbReference>
<accession>A0A4Q7L5Q8</accession>
<sequence length="304" mass="32249">MLTEPGELVLPDGTRLHVVRTGEPGAAITVVLAHSYAQDHRIWHKVLDVLPHATERPVGVLAYDHRGHGDSEPATPATATVEQLGADLAGVITEGVPTGRVILVGHGMGGLAVMALIEAHRELFTERVAGVVFVNTAAGWLADTSTALPSSVGRLVQDLERIIGAPIIGRPSIGPIRQRIDRATAIGLRWLLLGDDPDPEDVQLVADMVLRHWPDTVAMFRPGLADARRASALEVASDTPVVAIVGEKDRLVPETDAAVLADAVRDGTAIVLPRLGHMLPLEGAPEIIPRIVALVHAAYRSSPD</sequence>
<evidence type="ECO:0000313" key="2">
    <source>
        <dbReference type="EMBL" id="RZS43602.1"/>
    </source>
</evidence>
<comment type="caution">
    <text evidence="2">The sequence shown here is derived from an EMBL/GenBank/DDBJ whole genome shotgun (WGS) entry which is preliminary data.</text>
</comment>
<proteinExistence type="predicted"/>
<reference evidence="2 3" key="1">
    <citation type="submission" date="2019-02" db="EMBL/GenBank/DDBJ databases">
        <title>Genomic Encyclopedia of Type Strains, Phase IV (KMG-IV): sequencing the most valuable type-strain genomes for metagenomic binning, comparative biology and taxonomic classification.</title>
        <authorList>
            <person name="Goeker M."/>
        </authorList>
    </citation>
    <scope>NUCLEOTIDE SEQUENCE [LARGE SCALE GENOMIC DNA]</scope>
    <source>
        <strain evidence="2 3">DSM 101727</strain>
    </source>
</reference>
<dbReference type="PANTHER" id="PTHR43798">
    <property type="entry name" value="MONOACYLGLYCEROL LIPASE"/>
    <property type="match status" value="1"/>
</dbReference>
<keyword evidence="3" id="KW-1185">Reference proteome</keyword>
<feature type="domain" description="AB hydrolase-1" evidence="1">
    <location>
        <begin position="30"/>
        <end position="285"/>
    </location>
</feature>
<dbReference type="SUPFAM" id="SSF53474">
    <property type="entry name" value="alpha/beta-Hydrolases"/>
    <property type="match status" value="1"/>
</dbReference>
<dbReference type="GO" id="GO:0003824">
    <property type="term" value="F:catalytic activity"/>
    <property type="evidence" value="ECO:0007669"/>
    <property type="project" value="UniProtKB-ARBA"/>
</dbReference>
<dbReference type="InterPro" id="IPR029058">
    <property type="entry name" value="AB_hydrolase_fold"/>
</dbReference>
<gene>
    <name evidence="2" type="ORF">EV193_102583</name>
</gene>
<evidence type="ECO:0000259" key="1">
    <source>
        <dbReference type="Pfam" id="PF12697"/>
    </source>
</evidence>
<dbReference type="InterPro" id="IPR050266">
    <property type="entry name" value="AB_hydrolase_sf"/>
</dbReference>
<name>A0A4Q7L5Q8_9PSEU</name>
<dbReference type="AlphaFoldDB" id="A0A4Q7L5Q8"/>
<evidence type="ECO:0000313" key="3">
    <source>
        <dbReference type="Proteomes" id="UP000294257"/>
    </source>
</evidence>
<dbReference type="EMBL" id="SGWQ01000002">
    <property type="protein sequence ID" value="RZS43602.1"/>
    <property type="molecule type" value="Genomic_DNA"/>
</dbReference>
<dbReference type="OrthoDB" id="5422338at2"/>